<dbReference type="EMBL" id="SOFP01000054">
    <property type="protein sequence ID" value="TFC13221.1"/>
    <property type="molecule type" value="Genomic_DNA"/>
</dbReference>
<gene>
    <name evidence="1" type="ORF">E3O19_12150</name>
</gene>
<comment type="caution">
    <text evidence="1">The sequence shown here is derived from an EMBL/GenBank/DDBJ whole genome shotgun (WGS) entry which is preliminary data.</text>
</comment>
<sequence>MDPRPGVIIERMKDRDWVLLAYCRSCGVYGTAVVDDDRHVSWPEVVHELDGSLAERQDAREEQSWTIGAA</sequence>
<evidence type="ECO:0000313" key="2">
    <source>
        <dbReference type="Proteomes" id="UP000298412"/>
    </source>
</evidence>
<proteinExistence type="predicted"/>
<name>A0A4R8WS65_9MICO</name>
<reference evidence="1 2" key="1">
    <citation type="submission" date="2019-03" db="EMBL/GenBank/DDBJ databases">
        <title>Genomics of glacier-inhabiting Cryobacterium strains.</title>
        <authorList>
            <person name="Liu Q."/>
            <person name="Xin Y.-H."/>
        </authorList>
    </citation>
    <scope>NUCLEOTIDE SEQUENCE [LARGE SCALE GENOMIC DNA]</scope>
    <source>
        <strain evidence="1 2">MDT1-3</strain>
    </source>
</reference>
<evidence type="ECO:0000313" key="1">
    <source>
        <dbReference type="EMBL" id="TFC13221.1"/>
    </source>
</evidence>
<accession>A0A4R8WS65</accession>
<organism evidence="1 2">
    <name type="scientific">Cryobacterium algoritolerans</name>
    <dbReference type="NCBI Taxonomy" id="1259184"/>
    <lineage>
        <taxon>Bacteria</taxon>
        <taxon>Bacillati</taxon>
        <taxon>Actinomycetota</taxon>
        <taxon>Actinomycetes</taxon>
        <taxon>Micrococcales</taxon>
        <taxon>Microbacteriaceae</taxon>
        <taxon>Cryobacterium</taxon>
    </lineage>
</organism>
<dbReference type="Proteomes" id="UP000298412">
    <property type="component" value="Unassembled WGS sequence"/>
</dbReference>
<protein>
    <submittedName>
        <fullName evidence="1">Uncharacterized protein</fullName>
    </submittedName>
</protein>
<dbReference type="AlphaFoldDB" id="A0A4R8WS65"/>
<keyword evidence="2" id="KW-1185">Reference proteome</keyword>